<protein>
    <submittedName>
        <fullName evidence="1">20794_t:CDS:1</fullName>
    </submittedName>
</protein>
<keyword evidence="2" id="KW-1185">Reference proteome</keyword>
<comment type="caution">
    <text evidence="1">The sequence shown here is derived from an EMBL/GenBank/DDBJ whole genome shotgun (WGS) entry which is preliminary data.</text>
</comment>
<name>A0ACA9RBI5_9GLOM</name>
<organism evidence="1 2">
    <name type="scientific">Racocetra persica</name>
    <dbReference type="NCBI Taxonomy" id="160502"/>
    <lineage>
        <taxon>Eukaryota</taxon>
        <taxon>Fungi</taxon>
        <taxon>Fungi incertae sedis</taxon>
        <taxon>Mucoromycota</taxon>
        <taxon>Glomeromycotina</taxon>
        <taxon>Glomeromycetes</taxon>
        <taxon>Diversisporales</taxon>
        <taxon>Gigasporaceae</taxon>
        <taxon>Racocetra</taxon>
    </lineage>
</organism>
<dbReference type="EMBL" id="CAJVQC010047842">
    <property type="protein sequence ID" value="CAG8785328.1"/>
    <property type="molecule type" value="Genomic_DNA"/>
</dbReference>
<feature type="non-terminal residue" evidence="1">
    <location>
        <position position="1"/>
    </location>
</feature>
<dbReference type="Proteomes" id="UP000789920">
    <property type="component" value="Unassembled WGS sequence"/>
</dbReference>
<evidence type="ECO:0000313" key="1">
    <source>
        <dbReference type="EMBL" id="CAG8785328.1"/>
    </source>
</evidence>
<evidence type="ECO:0000313" key="2">
    <source>
        <dbReference type="Proteomes" id="UP000789920"/>
    </source>
</evidence>
<gene>
    <name evidence="1" type="ORF">RPERSI_LOCUS18200</name>
</gene>
<sequence length="129" mass="14654">MAKLSEKSLKTEKTTIAKVNEKGEVPEQEKRVQEIIDSSRKEFGKDLVSTLEDNNQESYCGLLENSTFLRFMSYLYTGPSESTNPQSGPCSIETTLLFSLLLDKKTQIKIVTLQTSKRKSLKIILFKQL</sequence>
<proteinExistence type="predicted"/>
<accession>A0ACA9RBI5</accession>
<reference evidence="1" key="1">
    <citation type="submission" date="2021-06" db="EMBL/GenBank/DDBJ databases">
        <authorList>
            <person name="Kallberg Y."/>
            <person name="Tangrot J."/>
            <person name="Rosling A."/>
        </authorList>
    </citation>
    <scope>NUCLEOTIDE SEQUENCE</scope>
    <source>
        <strain evidence="1">MA461A</strain>
    </source>
</reference>